<dbReference type="Proteomes" id="UP000036313">
    <property type="component" value="Unassembled WGS sequence"/>
</dbReference>
<keyword evidence="7" id="KW-0449">Lipoprotein</keyword>
<keyword evidence="3" id="KW-0813">Transport</keyword>
<dbReference type="PATRIC" id="fig|1807.14.peg.5335"/>
<dbReference type="PROSITE" id="PS50983">
    <property type="entry name" value="FE_B12_PBP"/>
    <property type="match status" value="1"/>
</dbReference>
<name>A0A0J6VFC1_9MYCO</name>
<comment type="caution">
    <text evidence="7">The sequence shown here is derived from an EMBL/GenBank/DDBJ whole genome shotgun (WGS) entry which is preliminary data.</text>
</comment>
<evidence type="ECO:0000256" key="2">
    <source>
        <dbReference type="ARBA" id="ARBA00008814"/>
    </source>
</evidence>
<dbReference type="Pfam" id="PF01497">
    <property type="entry name" value="Peripla_BP_2"/>
    <property type="match status" value="1"/>
</dbReference>
<dbReference type="PANTHER" id="PTHR30532:SF25">
    <property type="entry name" value="IRON(III) DICITRATE-BINDING PERIPLASMIC PROTEIN"/>
    <property type="match status" value="1"/>
</dbReference>
<evidence type="ECO:0000256" key="3">
    <source>
        <dbReference type="ARBA" id="ARBA00022448"/>
    </source>
</evidence>
<accession>A0A0J6VFC1</accession>
<dbReference type="Gene3D" id="3.40.50.1980">
    <property type="entry name" value="Nitrogenase molybdenum iron protein domain"/>
    <property type="match status" value="2"/>
</dbReference>
<dbReference type="InterPro" id="IPR002491">
    <property type="entry name" value="ABC_transptr_periplasmic_BD"/>
</dbReference>
<keyword evidence="4" id="KW-0732">Signal</keyword>
<evidence type="ECO:0000256" key="5">
    <source>
        <dbReference type="SAM" id="MobiDB-lite"/>
    </source>
</evidence>
<dbReference type="InterPro" id="IPR051313">
    <property type="entry name" value="Bact_iron-sidero_bind"/>
</dbReference>
<sequence>MTSIGSPGGEAGVTVCVVSMAVSLAAAWTSRSGAQRVPVIALGTVLAALLSGCGQSDQATGPAAPPTSIVTSTTRIASAGVLGNDRRPDESCAPEPAPLDDGPPEREVRNATGHAITPPIPDTTTVVADPQRIVALAGDQLDALCALGLQSRVVAAALPDGSPDQPSYLGTAIHELPAAGSRTDPDLDAVRGARPDLILGSVGLTPSEHPALAQIAPTVFTGPPGTAWKDDLRAVGAATGRLEAANRLVEDFDRQADRVGSDSDATHFQASVVQFTDTTMRIFGTDNFPGSVIADVGVDRPVTQRFSDKPYVEVGITDTDLAGSPDFSAADGDIVYVSFATAEARDRAPAVMDSDAWKKLSATRDNRVYAVNNEVWQTGEGIVAARGIMADLRLVNAPIN</sequence>
<evidence type="ECO:0000313" key="7">
    <source>
        <dbReference type="EMBL" id="KMO68292.1"/>
    </source>
</evidence>
<reference evidence="7 8" key="1">
    <citation type="journal article" date="2015" name="Genome Biol. Evol.">
        <title>Characterization of Three Mycobacterium spp. with Potential Use in Bioremediation by Genome Sequencing and Comparative Genomics.</title>
        <authorList>
            <person name="Das S."/>
            <person name="Pettersson B.M."/>
            <person name="Behra P.R."/>
            <person name="Ramesh M."/>
            <person name="Dasgupta S."/>
            <person name="Bhattacharya A."/>
            <person name="Kirsebom L.A."/>
        </authorList>
    </citation>
    <scope>NUCLEOTIDE SEQUENCE [LARGE SCALE GENOMIC DNA]</scope>
    <source>
        <strain evidence="7 8">DSM 44075</strain>
    </source>
</reference>
<organism evidence="7 8">
    <name type="scientific">Mycolicibacterium obuense</name>
    <dbReference type="NCBI Taxonomy" id="1807"/>
    <lineage>
        <taxon>Bacteria</taxon>
        <taxon>Bacillati</taxon>
        <taxon>Actinomycetota</taxon>
        <taxon>Actinomycetes</taxon>
        <taxon>Mycobacteriales</taxon>
        <taxon>Mycobacteriaceae</taxon>
        <taxon>Mycolicibacterium</taxon>
    </lineage>
</organism>
<comment type="similarity">
    <text evidence="2">Belongs to the bacterial solute-binding protein 8 family.</text>
</comment>
<dbReference type="GO" id="GO:0030288">
    <property type="term" value="C:outer membrane-bounded periplasmic space"/>
    <property type="evidence" value="ECO:0007669"/>
    <property type="project" value="TreeGrafter"/>
</dbReference>
<evidence type="ECO:0000259" key="6">
    <source>
        <dbReference type="PROSITE" id="PS50983"/>
    </source>
</evidence>
<dbReference type="PANTHER" id="PTHR30532">
    <property type="entry name" value="IRON III DICITRATE-BINDING PERIPLASMIC PROTEIN"/>
    <property type="match status" value="1"/>
</dbReference>
<gene>
    <name evidence="7" type="primary">yfiY</name>
    <name evidence="7" type="ORF">MOBUDSM44075_05292</name>
</gene>
<dbReference type="SUPFAM" id="SSF53807">
    <property type="entry name" value="Helical backbone' metal receptor"/>
    <property type="match status" value="1"/>
</dbReference>
<protein>
    <submittedName>
        <fullName evidence="7">Putative siderophore-binding lipoprotein YfiY</fullName>
    </submittedName>
</protein>
<dbReference type="EMBL" id="JYNU01000058">
    <property type="protein sequence ID" value="KMO68292.1"/>
    <property type="molecule type" value="Genomic_DNA"/>
</dbReference>
<feature type="region of interest" description="Disordered" evidence="5">
    <location>
        <begin position="81"/>
        <end position="124"/>
    </location>
</feature>
<comment type="subcellular location">
    <subcellularLocation>
        <location evidence="1">Cell envelope</location>
    </subcellularLocation>
</comment>
<feature type="domain" description="Fe/B12 periplasmic-binding" evidence="6">
    <location>
        <begin position="132"/>
        <end position="400"/>
    </location>
</feature>
<dbReference type="AlphaFoldDB" id="A0A0J6VFC1"/>
<evidence type="ECO:0000313" key="8">
    <source>
        <dbReference type="Proteomes" id="UP000036313"/>
    </source>
</evidence>
<proteinExistence type="inferred from homology"/>
<evidence type="ECO:0000256" key="1">
    <source>
        <dbReference type="ARBA" id="ARBA00004196"/>
    </source>
</evidence>
<evidence type="ECO:0000256" key="4">
    <source>
        <dbReference type="ARBA" id="ARBA00022729"/>
    </source>
</evidence>
<dbReference type="GO" id="GO:1901678">
    <property type="term" value="P:iron coordination entity transport"/>
    <property type="evidence" value="ECO:0007669"/>
    <property type="project" value="UniProtKB-ARBA"/>
</dbReference>
<dbReference type="CDD" id="cd01146">
    <property type="entry name" value="FhuD"/>
    <property type="match status" value="1"/>
</dbReference>